<dbReference type="Pfam" id="PF07690">
    <property type="entry name" value="MFS_1"/>
    <property type="match status" value="1"/>
</dbReference>
<feature type="transmembrane region" description="Helical" evidence="6">
    <location>
        <begin position="65"/>
        <end position="85"/>
    </location>
</feature>
<comment type="caution">
    <text evidence="8">The sequence shown here is derived from an EMBL/GenBank/DDBJ whole genome shotgun (WGS) entry which is preliminary data.</text>
</comment>
<name>A0A8J8NS32_HALGN</name>
<feature type="transmembrane region" description="Helical" evidence="6">
    <location>
        <begin position="135"/>
        <end position="153"/>
    </location>
</feature>
<reference evidence="8" key="1">
    <citation type="submission" date="2019-06" db="EMBL/GenBank/DDBJ databases">
        <authorList>
            <person name="Zheng W."/>
        </authorList>
    </citation>
    <scope>NUCLEOTIDE SEQUENCE</scope>
    <source>
        <strain evidence="8">QDHG01</strain>
    </source>
</reference>
<feature type="transmembrane region" description="Helical" evidence="6">
    <location>
        <begin position="305"/>
        <end position="325"/>
    </location>
</feature>
<dbReference type="PANTHER" id="PTHR23506">
    <property type="entry name" value="GH10249P"/>
    <property type="match status" value="1"/>
</dbReference>
<dbReference type="PANTHER" id="PTHR23506:SF26">
    <property type="entry name" value="MFS-TYPE TRANSPORTER SLC18B1"/>
    <property type="match status" value="1"/>
</dbReference>
<dbReference type="InterPro" id="IPR036259">
    <property type="entry name" value="MFS_trans_sf"/>
</dbReference>
<evidence type="ECO:0000313" key="8">
    <source>
        <dbReference type="EMBL" id="TNV79136.1"/>
    </source>
</evidence>
<evidence type="ECO:0000256" key="5">
    <source>
        <dbReference type="ARBA" id="ARBA00023136"/>
    </source>
</evidence>
<dbReference type="GO" id="GO:0016020">
    <property type="term" value="C:membrane"/>
    <property type="evidence" value="ECO:0007669"/>
    <property type="project" value="UniProtKB-SubCell"/>
</dbReference>
<comment type="subcellular location">
    <subcellularLocation>
        <location evidence="1">Membrane</location>
        <topology evidence="1">Multi-pass membrane protein</topology>
    </subcellularLocation>
</comment>
<feature type="transmembrane region" description="Helical" evidence="6">
    <location>
        <begin position="92"/>
        <end position="115"/>
    </location>
</feature>
<evidence type="ECO:0000256" key="6">
    <source>
        <dbReference type="SAM" id="Phobius"/>
    </source>
</evidence>
<evidence type="ECO:0000313" key="9">
    <source>
        <dbReference type="Proteomes" id="UP000785679"/>
    </source>
</evidence>
<feature type="transmembrane region" description="Helical" evidence="6">
    <location>
        <begin position="211"/>
        <end position="233"/>
    </location>
</feature>
<feature type="domain" description="Major facilitator superfamily (MFS) profile" evidence="7">
    <location>
        <begin position="1"/>
        <end position="403"/>
    </location>
</feature>
<feature type="transmembrane region" description="Helical" evidence="6">
    <location>
        <begin position="6"/>
        <end position="23"/>
    </location>
</feature>
<evidence type="ECO:0000256" key="1">
    <source>
        <dbReference type="ARBA" id="ARBA00004141"/>
    </source>
</evidence>
<dbReference type="InterPro" id="IPR011701">
    <property type="entry name" value="MFS"/>
</dbReference>
<feature type="transmembrane region" description="Helical" evidence="6">
    <location>
        <begin position="245"/>
        <end position="263"/>
    </location>
</feature>
<organism evidence="8 9">
    <name type="scientific">Halteria grandinella</name>
    <dbReference type="NCBI Taxonomy" id="5974"/>
    <lineage>
        <taxon>Eukaryota</taxon>
        <taxon>Sar</taxon>
        <taxon>Alveolata</taxon>
        <taxon>Ciliophora</taxon>
        <taxon>Intramacronucleata</taxon>
        <taxon>Spirotrichea</taxon>
        <taxon>Stichotrichia</taxon>
        <taxon>Sporadotrichida</taxon>
        <taxon>Halteriidae</taxon>
        <taxon>Halteria</taxon>
    </lineage>
</organism>
<proteinExistence type="predicted"/>
<dbReference type="Proteomes" id="UP000785679">
    <property type="component" value="Unassembled WGS sequence"/>
</dbReference>
<keyword evidence="2" id="KW-0813">Transport</keyword>
<feature type="transmembrane region" description="Helical" evidence="6">
    <location>
        <begin position="160"/>
        <end position="178"/>
    </location>
</feature>
<keyword evidence="5 6" id="KW-0472">Membrane</keyword>
<dbReference type="Gene3D" id="1.20.1250.20">
    <property type="entry name" value="MFS general substrate transporter like domains"/>
    <property type="match status" value="2"/>
</dbReference>
<dbReference type="AlphaFoldDB" id="A0A8J8NS32"/>
<protein>
    <recommendedName>
        <fullName evidence="7">Major facilitator superfamily (MFS) profile domain-containing protein</fullName>
    </recommendedName>
</protein>
<evidence type="ECO:0000256" key="4">
    <source>
        <dbReference type="ARBA" id="ARBA00022989"/>
    </source>
</evidence>
<dbReference type="PROSITE" id="PS50850">
    <property type="entry name" value="MFS"/>
    <property type="match status" value="1"/>
</dbReference>
<dbReference type="InterPro" id="IPR050930">
    <property type="entry name" value="MFS_Vesicular_Transporter"/>
</dbReference>
<sequence length="439" mass="49241">MFAIIASLRIVYSVIASFLPLHIKLTHNTITSSKTGFILAMFDISTFVCSPYIGKVQHRYNKRNFIAFGYSLCLVSSAAFALLDLDIEDDTFFLFAVILRFLQGLGDACAINAIYSASAYEFPDQRDMIFGLLEASYGVGFTLGPLIGQVLYAQYGFKTCFIVVSAILLIPMGFIWTMEFQKEDFTNKSRDRSVLGLDLTYGQLLMNKRTLWSLGSMYLCIVCMIFYEPLLTNQLTSMDIGLNKIGYFFLFGTLSYVVFGPLVGAFSNRVSEKRYLMLAAFATTSLALLFFGPSELFLLPQSVELMCFGLILTGLSMSLLIVPVIPELIKSSQEALNIEETPSLCDKCSAMSLTSQSLGYIFGPIIGGGLYDRYGFRGTTDILMIVSVILSMMYYLLVIRPLRIYRGDDLIMTTQDLQNKRLKDSEGYQYQELTFAHED</sequence>
<keyword evidence="4 6" id="KW-1133">Transmembrane helix</keyword>
<feature type="transmembrane region" description="Helical" evidence="6">
    <location>
        <begin position="275"/>
        <end position="293"/>
    </location>
</feature>
<evidence type="ECO:0000256" key="2">
    <source>
        <dbReference type="ARBA" id="ARBA00022448"/>
    </source>
</evidence>
<keyword evidence="3 6" id="KW-0812">Transmembrane</keyword>
<keyword evidence="9" id="KW-1185">Reference proteome</keyword>
<feature type="transmembrane region" description="Helical" evidence="6">
    <location>
        <begin position="382"/>
        <end position="402"/>
    </location>
</feature>
<dbReference type="InterPro" id="IPR020846">
    <property type="entry name" value="MFS_dom"/>
</dbReference>
<dbReference type="SUPFAM" id="SSF103473">
    <property type="entry name" value="MFS general substrate transporter"/>
    <property type="match status" value="1"/>
</dbReference>
<dbReference type="OrthoDB" id="303432at2759"/>
<gene>
    <name evidence="8" type="ORF">FGO68_gene9708</name>
</gene>
<evidence type="ECO:0000259" key="7">
    <source>
        <dbReference type="PROSITE" id="PS50850"/>
    </source>
</evidence>
<dbReference type="GO" id="GO:0022857">
    <property type="term" value="F:transmembrane transporter activity"/>
    <property type="evidence" value="ECO:0007669"/>
    <property type="project" value="InterPro"/>
</dbReference>
<evidence type="ECO:0000256" key="3">
    <source>
        <dbReference type="ARBA" id="ARBA00022692"/>
    </source>
</evidence>
<feature type="transmembrane region" description="Helical" evidence="6">
    <location>
        <begin position="35"/>
        <end position="53"/>
    </location>
</feature>
<accession>A0A8J8NS32</accession>
<dbReference type="EMBL" id="RRYP01009331">
    <property type="protein sequence ID" value="TNV79136.1"/>
    <property type="molecule type" value="Genomic_DNA"/>
</dbReference>